<feature type="compositionally biased region" description="Polar residues" evidence="1">
    <location>
        <begin position="41"/>
        <end position="52"/>
    </location>
</feature>
<evidence type="ECO:0000313" key="3">
    <source>
        <dbReference type="Proteomes" id="UP000664277"/>
    </source>
</evidence>
<sequence>MSEEAKQSQAPKAASDGGAKSSDQQASSSNLSSVSQTGSQTNLNQVGSQSGTFSSIPRNSPIFTWPLIRRLESAAFMAMFIAVPLFAFRVVDYTARQLALNNAAHELVKDIRRVKEMSVNYDMPITITSARMKTGQNSYLIKSDKKILEEVVLPKGVVMVGEVTFEQTGKPLRPSSFDVTMENRSLLVNVDSSGVASLP</sequence>
<name>A0A8J7PKD2_9BACT</name>
<feature type="region of interest" description="Disordered" evidence="1">
    <location>
        <begin position="1"/>
        <end position="52"/>
    </location>
</feature>
<reference evidence="2" key="1">
    <citation type="submission" date="2021-02" db="EMBL/GenBank/DDBJ databases">
        <title>Genome-Resolved Metagenomics of a Microbial Community Performing Photosynthetic Biological Nutrient Removal.</title>
        <authorList>
            <person name="Mcdaniel E.A."/>
        </authorList>
    </citation>
    <scope>NUCLEOTIDE SEQUENCE</scope>
    <source>
        <strain evidence="2">UWPOB_OBS1</strain>
    </source>
</reference>
<dbReference type="EMBL" id="JAFLCK010000011">
    <property type="protein sequence ID" value="MBN8660510.1"/>
    <property type="molecule type" value="Genomic_DNA"/>
</dbReference>
<accession>A0A8J7PKD2</accession>
<protein>
    <submittedName>
        <fullName evidence="2">Uncharacterized protein</fullName>
    </submittedName>
</protein>
<evidence type="ECO:0000313" key="2">
    <source>
        <dbReference type="EMBL" id="MBN8660510.1"/>
    </source>
</evidence>
<proteinExistence type="predicted"/>
<evidence type="ECO:0000256" key="1">
    <source>
        <dbReference type="SAM" id="MobiDB-lite"/>
    </source>
</evidence>
<organism evidence="2 3">
    <name type="scientific">Candidatus Obscuribacter phosphatis</name>
    <dbReference type="NCBI Taxonomy" id="1906157"/>
    <lineage>
        <taxon>Bacteria</taxon>
        <taxon>Bacillati</taxon>
        <taxon>Candidatus Melainabacteria</taxon>
        <taxon>Candidatus Obscuribacterales</taxon>
        <taxon>Candidatus Obscuribacteraceae</taxon>
        <taxon>Candidatus Obscuribacter</taxon>
    </lineage>
</organism>
<dbReference type="AlphaFoldDB" id="A0A8J7PKD2"/>
<feature type="compositionally biased region" description="Low complexity" evidence="1">
    <location>
        <begin position="21"/>
        <end position="40"/>
    </location>
</feature>
<comment type="caution">
    <text evidence="2">The sequence shown here is derived from an EMBL/GenBank/DDBJ whole genome shotgun (WGS) entry which is preliminary data.</text>
</comment>
<dbReference type="Proteomes" id="UP000664277">
    <property type="component" value="Unassembled WGS sequence"/>
</dbReference>
<gene>
    <name evidence="2" type="ORF">J0M35_09125</name>
</gene>